<dbReference type="OrthoDB" id="433681at2"/>
<sequence length="236" mass="25927">MTQTAIVIPALNEARTIAAVLASAKQLAVDEIIVVDDGSDDDTARIAKRQGVTVLSHVSSRSAWLAMQTGMRYAVKRGYTRVLTMDADGQHTAESAQTLLNTTVKADALLIGSCPARGSRLRHTAWWMFRRLTGLKVGDITSGLRLYSGKALHAAVSRQASMLEYQDVGVLLLMSHLALDIREVQVPMRERVGDKSRIFSSWGKVIYYMITTLLLCAAKAFPQKSAKLEKRLTHAD</sequence>
<dbReference type="EMBL" id="SNXI01000002">
    <property type="protein sequence ID" value="TDP40224.1"/>
    <property type="molecule type" value="Genomic_DNA"/>
</dbReference>
<dbReference type="InterPro" id="IPR001173">
    <property type="entry name" value="Glyco_trans_2-like"/>
</dbReference>
<evidence type="ECO:0000259" key="1">
    <source>
        <dbReference type="Pfam" id="PF00535"/>
    </source>
</evidence>
<dbReference type="PANTHER" id="PTHR48090">
    <property type="entry name" value="UNDECAPRENYL-PHOSPHATE 4-DEOXY-4-FORMAMIDO-L-ARABINOSE TRANSFERASE-RELATED"/>
    <property type="match status" value="1"/>
</dbReference>
<accession>A0A4R6PQF8</accession>
<feature type="domain" description="Glycosyltransferase 2-like" evidence="1">
    <location>
        <begin position="6"/>
        <end position="126"/>
    </location>
</feature>
<dbReference type="PANTHER" id="PTHR48090:SF6">
    <property type="entry name" value="SLR5056 PROTEIN"/>
    <property type="match status" value="1"/>
</dbReference>
<evidence type="ECO:0000313" key="3">
    <source>
        <dbReference type="Proteomes" id="UP000295531"/>
    </source>
</evidence>
<comment type="caution">
    <text evidence="2">The sequence shown here is derived from an EMBL/GenBank/DDBJ whole genome shotgun (WGS) entry which is preliminary data.</text>
</comment>
<dbReference type="SUPFAM" id="SSF53448">
    <property type="entry name" value="Nucleotide-diphospho-sugar transferases"/>
    <property type="match status" value="1"/>
</dbReference>
<keyword evidence="3" id="KW-1185">Reference proteome</keyword>
<name>A0A4R6PQF8_9GAMM</name>
<dbReference type="CDD" id="cd04179">
    <property type="entry name" value="DPM_DPG-synthase_like"/>
    <property type="match status" value="1"/>
</dbReference>
<protein>
    <recommendedName>
        <fullName evidence="1">Glycosyltransferase 2-like domain-containing protein</fullName>
    </recommendedName>
</protein>
<evidence type="ECO:0000313" key="2">
    <source>
        <dbReference type="EMBL" id="TDP40224.1"/>
    </source>
</evidence>
<dbReference type="InterPro" id="IPR029044">
    <property type="entry name" value="Nucleotide-diphossugar_trans"/>
</dbReference>
<dbReference type="Proteomes" id="UP000295531">
    <property type="component" value="Unassembled WGS sequence"/>
</dbReference>
<dbReference type="AlphaFoldDB" id="A0A4R6PQF8"/>
<dbReference type="RefSeq" id="WP_133538687.1">
    <property type="nucleotide sequence ID" value="NZ_SNXI01000002.1"/>
</dbReference>
<dbReference type="Gene3D" id="3.90.550.10">
    <property type="entry name" value="Spore Coat Polysaccharide Biosynthesis Protein SpsA, Chain A"/>
    <property type="match status" value="1"/>
</dbReference>
<gene>
    <name evidence="2" type="ORF">DEU29_102124</name>
</gene>
<dbReference type="Pfam" id="PF00535">
    <property type="entry name" value="Glycos_transf_2"/>
    <property type="match status" value="1"/>
</dbReference>
<proteinExistence type="predicted"/>
<dbReference type="InterPro" id="IPR050256">
    <property type="entry name" value="Glycosyltransferase_2"/>
</dbReference>
<reference evidence="2 3" key="1">
    <citation type="submission" date="2019-03" db="EMBL/GenBank/DDBJ databases">
        <title>Freshwater and sediment microbial communities from various areas in North America, analyzing microbe dynamics in response to fracking.</title>
        <authorList>
            <person name="Lamendella R."/>
        </authorList>
    </citation>
    <scope>NUCLEOTIDE SEQUENCE [LARGE SCALE GENOMIC DNA]</scope>
    <source>
        <strain evidence="2 3">18_TX</strain>
    </source>
</reference>
<organism evidence="2 3">
    <name type="scientific">Idiomarina aquatica</name>
    <dbReference type="NCBI Taxonomy" id="1327752"/>
    <lineage>
        <taxon>Bacteria</taxon>
        <taxon>Pseudomonadati</taxon>
        <taxon>Pseudomonadota</taxon>
        <taxon>Gammaproteobacteria</taxon>
        <taxon>Alteromonadales</taxon>
        <taxon>Idiomarinaceae</taxon>
        <taxon>Idiomarina</taxon>
    </lineage>
</organism>